<dbReference type="SUPFAM" id="SSF56712">
    <property type="entry name" value="Prokaryotic type I DNA topoisomerase"/>
    <property type="match status" value="1"/>
</dbReference>
<dbReference type="Gene3D" id="3.40.50.140">
    <property type="match status" value="1"/>
</dbReference>
<dbReference type="Pfam" id="PF01751">
    <property type="entry name" value="Toprim"/>
    <property type="match status" value="1"/>
</dbReference>
<dbReference type="InterPro" id="IPR013825">
    <property type="entry name" value="Topo_IA_cen_sub2"/>
</dbReference>
<dbReference type="RefSeq" id="WP_102992687.1">
    <property type="nucleotide sequence ID" value="NZ_FXTU01000015.1"/>
</dbReference>
<keyword evidence="6" id="KW-0799">Topoisomerase</keyword>
<dbReference type="GO" id="GO:0046872">
    <property type="term" value="F:metal ion binding"/>
    <property type="evidence" value="ECO:0007669"/>
    <property type="project" value="UniProtKB-KW"/>
</dbReference>
<sequence length="712" mass="80262">MDAILAEKPDQARKLASPFAHKKEKTRITIAPCPEFPRGAIIVWAIGHLCELAEPEKYDPAWKKWRLETLPIIPDRFKHQVIKQKAGHFKLVKEVLNQADTIIIATDPAREGEYIARIIIQMAGASRKKIKRWWCSSLTEQAIKEAFGRLRSDRETKPYFEEALARSYSDWLVGINTSRVYTLLMQQKGIREVFSTGRVQTPLLCLIRRREEEIERFKQEPFWEIVAVFDADGEKYKGKLEERFFDKKQAERLLEQMRDKPGVVGKIETKLKKISPPLLHSLSTLQAKMNRMYKLAPSKVLQLVQSLYEKGYVSYPRTDSQHVTAAEAKAFPKILRLLTPHYNIADDLRDVSRNKRVVDPKKVSDHHAIIPTEQVPTLIKLTSDERKIYDELARSLIAVHYPDHEFLQTTVLTMIDKHAFKTVGNKVVKIGWKAVFQHEQEQGDEGNQPLPPLREGQVVKPEVALKEGMTQPPKPYTEGQLITLMKTAGKHIEDEELSSMKGLGLGTEATRSGIIQTLKDRKYIKVQKNVVSTTEKGKALVSAVADTILGKADLTAKWEQYLHAIGRGEKAAAPFIEKSKELAKHLVADAIKRADGWEVAAAIQEKTQTSGRKGSAQETVGSCPLCGQAVVDRKKFYGCQGYQTGCKFTLPKTLLGKKLSSAVVKKLLSGKESGLLKGFVSKKGKRFDARLRLENGSIAFTFPEGAAKREKA</sequence>
<dbReference type="GO" id="GO:0003917">
    <property type="term" value="F:DNA topoisomerase type I (single strand cut, ATP-independent) activity"/>
    <property type="evidence" value="ECO:0007669"/>
    <property type="project" value="UniProtKB-EC"/>
</dbReference>
<dbReference type="GO" id="GO:0006265">
    <property type="term" value="P:DNA topological change"/>
    <property type="evidence" value="ECO:0007669"/>
    <property type="project" value="InterPro"/>
</dbReference>
<keyword evidence="7" id="KW-0238">DNA-binding</keyword>
<protein>
    <recommendedName>
        <fullName evidence="3">DNA topoisomerase</fullName>
        <ecNumber evidence="3">5.6.2.1</ecNumber>
    </recommendedName>
    <alternativeName>
        <fullName evidence="12">Omega-protein</fullName>
    </alternativeName>
    <alternativeName>
        <fullName evidence="11">Relaxing enzyme</fullName>
    </alternativeName>
    <alternativeName>
        <fullName evidence="9">Swivelase</fullName>
    </alternativeName>
    <alternativeName>
        <fullName evidence="10">Untwisting enzyme</fullName>
    </alternativeName>
</protein>
<dbReference type="InterPro" id="IPR013826">
    <property type="entry name" value="Topo_IA_cen_sub3"/>
</dbReference>
<dbReference type="InterPro" id="IPR003602">
    <property type="entry name" value="Topo_IA_DNA-bd_dom"/>
</dbReference>
<dbReference type="EMBL" id="FXTU01000015">
    <property type="protein sequence ID" value="SMP36027.1"/>
    <property type="molecule type" value="Genomic_DNA"/>
</dbReference>
<evidence type="ECO:0000256" key="4">
    <source>
        <dbReference type="ARBA" id="ARBA00022723"/>
    </source>
</evidence>
<name>A0AA46AHA0_9BACL</name>
<dbReference type="GO" id="GO:0006310">
    <property type="term" value="P:DNA recombination"/>
    <property type="evidence" value="ECO:0007669"/>
    <property type="project" value="TreeGrafter"/>
</dbReference>
<dbReference type="InterPro" id="IPR013497">
    <property type="entry name" value="Topo_IA_cen"/>
</dbReference>
<comment type="caution">
    <text evidence="15">The sequence shown here is derived from an EMBL/GenBank/DDBJ whole genome shotgun (WGS) entry which is preliminary data.</text>
</comment>
<evidence type="ECO:0000313" key="15">
    <source>
        <dbReference type="EMBL" id="SMP36027.1"/>
    </source>
</evidence>
<keyword evidence="5" id="KW-0460">Magnesium</keyword>
<dbReference type="InterPro" id="IPR005738">
    <property type="entry name" value="TopoIII"/>
</dbReference>
<feature type="domain" description="Topo IA-type catalytic" evidence="14">
    <location>
        <begin position="156"/>
        <end position="587"/>
    </location>
</feature>
<dbReference type="PRINTS" id="PR00417">
    <property type="entry name" value="PRTPISMRASEI"/>
</dbReference>
<evidence type="ECO:0000259" key="13">
    <source>
        <dbReference type="PROSITE" id="PS50880"/>
    </source>
</evidence>
<dbReference type="SMART" id="SM00437">
    <property type="entry name" value="TOP1Ac"/>
    <property type="match status" value="1"/>
</dbReference>
<dbReference type="SMART" id="SM00493">
    <property type="entry name" value="TOPRIM"/>
    <property type="match status" value="1"/>
</dbReference>
<dbReference type="NCBIfam" id="TIGR01056">
    <property type="entry name" value="topB"/>
    <property type="match status" value="1"/>
</dbReference>
<comment type="catalytic activity">
    <reaction evidence="1">
        <text>ATP-independent breakage of single-stranded DNA, followed by passage and rejoining.</text>
        <dbReference type="EC" id="5.6.2.1"/>
    </reaction>
</comment>
<evidence type="ECO:0000313" key="16">
    <source>
        <dbReference type="Proteomes" id="UP001157946"/>
    </source>
</evidence>
<dbReference type="InterPro" id="IPR023406">
    <property type="entry name" value="Topo_IA_AS"/>
</dbReference>
<evidence type="ECO:0000256" key="8">
    <source>
        <dbReference type="ARBA" id="ARBA00023235"/>
    </source>
</evidence>
<keyword evidence="4" id="KW-0479">Metal-binding</keyword>
<evidence type="ECO:0000256" key="6">
    <source>
        <dbReference type="ARBA" id="ARBA00023029"/>
    </source>
</evidence>
<dbReference type="Gene3D" id="2.70.20.10">
    <property type="entry name" value="Topoisomerase I, domain 3"/>
    <property type="match status" value="1"/>
</dbReference>
<evidence type="ECO:0000256" key="10">
    <source>
        <dbReference type="ARBA" id="ARBA00031985"/>
    </source>
</evidence>
<evidence type="ECO:0000256" key="2">
    <source>
        <dbReference type="ARBA" id="ARBA00009446"/>
    </source>
</evidence>
<dbReference type="InterPro" id="IPR000380">
    <property type="entry name" value="Topo_IA"/>
</dbReference>
<organism evidence="15 16">
    <name type="scientific">Laceyella tengchongensis</name>
    <dbReference type="NCBI Taxonomy" id="574699"/>
    <lineage>
        <taxon>Bacteria</taxon>
        <taxon>Bacillati</taxon>
        <taxon>Bacillota</taxon>
        <taxon>Bacilli</taxon>
        <taxon>Bacillales</taxon>
        <taxon>Thermoactinomycetaceae</taxon>
        <taxon>Laceyella</taxon>
    </lineage>
</organism>
<dbReference type="InterPro" id="IPR023405">
    <property type="entry name" value="Topo_IA_core_domain"/>
</dbReference>
<dbReference type="PANTHER" id="PTHR11390">
    <property type="entry name" value="PROKARYOTIC DNA TOPOISOMERASE"/>
    <property type="match status" value="1"/>
</dbReference>
<dbReference type="InterPro" id="IPR025589">
    <property type="entry name" value="Toprim_C_rpt"/>
</dbReference>
<keyword evidence="16" id="KW-1185">Reference proteome</keyword>
<dbReference type="InterPro" id="IPR006171">
    <property type="entry name" value="TOPRIM_dom"/>
</dbReference>
<dbReference type="InterPro" id="IPR034144">
    <property type="entry name" value="TOPRIM_TopoIII"/>
</dbReference>
<dbReference type="CDD" id="cd00186">
    <property type="entry name" value="TOP1Ac"/>
    <property type="match status" value="1"/>
</dbReference>
<evidence type="ECO:0000256" key="3">
    <source>
        <dbReference type="ARBA" id="ARBA00012891"/>
    </source>
</evidence>
<dbReference type="GO" id="GO:0043597">
    <property type="term" value="C:cytoplasmic replication fork"/>
    <property type="evidence" value="ECO:0007669"/>
    <property type="project" value="TreeGrafter"/>
</dbReference>
<dbReference type="Pfam" id="PF13342">
    <property type="entry name" value="Toprim_Crpt"/>
    <property type="match status" value="1"/>
</dbReference>
<dbReference type="PROSITE" id="PS00396">
    <property type="entry name" value="TOPO_IA_1"/>
    <property type="match status" value="1"/>
</dbReference>
<evidence type="ECO:0000256" key="1">
    <source>
        <dbReference type="ARBA" id="ARBA00000213"/>
    </source>
</evidence>
<proteinExistence type="inferred from homology"/>
<dbReference type="PROSITE" id="PS50880">
    <property type="entry name" value="TOPRIM"/>
    <property type="match status" value="1"/>
</dbReference>
<feature type="domain" description="Toprim" evidence="13">
    <location>
        <begin position="1"/>
        <end position="138"/>
    </location>
</feature>
<dbReference type="PROSITE" id="PS52039">
    <property type="entry name" value="TOPO_IA_2"/>
    <property type="match status" value="1"/>
</dbReference>
<evidence type="ECO:0000256" key="12">
    <source>
        <dbReference type="ARBA" id="ARBA00032877"/>
    </source>
</evidence>
<evidence type="ECO:0000256" key="5">
    <source>
        <dbReference type="ARBA" id="ARBA00022842"/>
    </source>
</evidence>
<evidence type="ECO:0000256" key="11">
    <source>
        <dbReference type="ARBA" id="ARBA00032235"/>
    </source>
</evidence>
<dbReference type="Gene3D" id="1.10.460.10">
    <property type="entry name" value="Topoisomerase I, domain 2"/>
    <property type="match status" value="1"/>
</dbReference>
<dbReference type="SMART" id="SM00436">
    <property type="entry name" value="TOP1Bc"/>
    <property type="match status" value="1"/>
</dbReference>
<dbReference type="AlphaFoldDB" id="A0AA46AHA0"/>
<comment type="similarity">
    <text evidence="2">Belongs to the type IA topoisomerase family.</text>
</comment>
<dbReference type="PANTHER" id="PTHR11390:SF21">
    <property type="entry name" value="DNA TOPOISOMERASE 3-ALPHA"/>
    <property type="match status" value="1"/>
</dbReference>
<dbReference type="InterPro" id="IPR013824">
    <property type="entry name" value="Topo_IA_cen_sub1"/>
</dbReference>
<dbReference type="CDD" id="cd03362">
    <property type="entry name" value="TOPRIM_TopoIA_TopoIII"/>
    <property type="match status" value="1"/>
</dbReference>
<dbReference type="NCBIfam" id="NF005829">
    <property type="entry name" value="PRK07726.1"/>
    <property type="match status" value="1"/>
</dbReference>
<dbReference type="GO" id="GO:0003677">
    <property type="term" value="F:DNA binding"/>
    <property type="evidence" value="ECO:0007669"/>
    <property type="project" value="UniProtKB-KW"/>
</dbReference>
<dbReference type="EC" id="5.6.2.1" evidence="3"/>
<reference evidence="15" key="1">
    <citation type="submission" date="2017-05" db="EMBL/GenBank/DDBJ databases">
        <authorList>
            <person name="Varghese N."/>
            <person name="Submissions S."/>
        </authorList>
    </citation>
    <scope>NUCLEOTIDE SEQUENCE</scope>
    <source>
        <strain evidence="15">DSM 45262</strain>
    </source>
</reference>
<dbReference type="Pfam" id="PF01131">
    <property type="entry name" value="Topoisom_bac"/>
    <property type="match status" value="1"/>
</dbReference>
<evidence type="ECO:0000256" key="9">
    <source>
        <dbReference type="ARBA" id="ARBA00030003"/>
    </source>
</evidence>
<dbReference type="Gene3D" id="1.10.290.10">
    <property type="entry name" value="Topoisomerase I, domain 4"/>
    <property type="match status" value="1"/>
</dbReference>
<evidence type="ECO:0000259" key="14">
    <source>
        <dbReference type="PROSITE" id="PS52039"/>
    </source>
</evidence>
<gene>
    <name evidence="15" type="ORF">SAMN06265361_1154</name>
</gene>
<dbReference type="GO" id="GO:0006281">
    <property type="term" value="P:DNA repair"/>
    <property type="evidence" value="ECO:0007669"/>
    <property type="project" value="TreeGrafter"/>
</dbReference>
<dbReference type="InterPro" id="IPR003601">
    <property type="entry name" value="Topo_IA_2"/>
</dbReference>
<accession>A0AA46AHA0</accession>
<evidence type="ECO:0000256" key="7">
    <source>
        <dbReference type="ARBA" id="ARBA00023125"/>
    </source>
</evidence>
<dbReference type="Proteomes" id="UP001157946">
    <property type="component" value="Unassembled WGS sequence"/>
</dbReference>
<keyword evidence="8" id="KW-0413">Isomerase</keyword>